<organism evidence="15 16">
    <name type="scientific">Triparma laevis f. inornata</name>
    <dbReference type="NCBI Taxonomy" id="1714386"/>
    <lineage>
        <taxon>Eukaryota</taxon>
        <taxon>Sar</taxon>
        <taxon>Stramenopiles</taxon>
        <taxon>Ochrophyta</taxon>
        <taxon>Bolidophyceae</taxon>
        <taxon>Parmales</taxon>
        <taxon>Triparmaceae</taxon>
        <taxon>Triparma</taxon>
    </lineage>
</organism>
<feature type="binding site" evidence="11">
    <location>
        <begin position="21"/>
        <end position="28"/>
    </location>
    <ligand>
        <name>ATP</name>
        <dbReference type="ChEBI" id="CHEBI:30616"/>
    </ligand>
</feature>
<evidence type="ECO:0000256" key="1">
    <source>
        <dbReference type="ARBA" id="ARBA00009922"/>
    </source>
</evidence>
<keyword evidence="4 11" id="KW-0347">Helicase</keyword>
<dbReference type="PROSITE" id="PS51198">
    <property type="entry name" value="UVRD_HELICASE_ATP_BIND"/>
    <property type="match status" value="1"/>
</dbReference>
<evidence type="ECO:0000256" key="5">
    <source>
        <dbReference type="ARBA" id="ARBA00022840"/>
    </source>
</evidence>
<feature type="domain" description="UvrD-like helicase C-terminal" evidence="14">
    <location>
        <begin position="404"/>
        <end position="729"/>
    </location>
</feature>
<keyword evidence="6" id="KW-0238">DNA-binding</keyword>
<dbReference type="GO" id="GO:0003677">
    <property type="term" value="F:DNA binding"/>
    <property type="evidence" value="ECO:0007669"/>
    <property type="project" value="UniProtKB-KW"/>
</dbReference>
<dbReference type="PROSITE" id="PS51217">
    <property type="entry name" value="UVRD_HELICASE_CTER"/>
    <property type="match status" value="1"/>
</dbReference>
<evidence type="ECO:0000256" key="7">
    <source>
        <dbReference type="ARBA" id="ARBA00023235"/>
    </source>
</evidence>
<dbReference type="GO" id="GO:0005524">
    <property type="term" value="F:ATP binding"/>
    <property type="evidence" value="ECO:0007669"/>
    <property type="project" value="UniProtKB-UniRule"/>
</dbReference>
<dbReference type="Pfam" id="PF13361">
    <property type="entry name" value="UvrD_C"/>
    <property type="match status" value="1"/>
</dbReference>
<name>A0A9W7E910_9STRA</name>
<evidence type="ECO:0000256" key="3">
    <source>
        <dbReference type="ARBA" id="ARBA00022801"/>
    </source>
</evidence>
<dbReference type="Gene3D" id="1.10.10.160">
    <property type="match status" value="1"/>
</dbReference>
<keyword evidence="5 11" id="KW-0067">ATP-binding</keyword>
<comment type="catalytic activity">
    <reaction evidence="8">
        <text>Couples ATP hydrolysis with the unwinding of duplex DNA by translocating in the 3'-5' direction.</text>
        <dbReference type="EC" id="5.6.2.4"/>
    </reaction>
</comment>
<evidence type="ECO:0000256" key="8">
    <source>
        <dbReference type="ARBA" id="ARBA00034617"/>
    </source>
</evidence>
<dbReference type="PANTHER" id="PTHR11070:SF2">
    <property type="entry name" value="ATP-DEPENDENT DNA HELICASE SRS2"/>
    <property type="match status" value="1"/>
</dbReference>
<reference evidence="16" key="1">
    <citation type="journal article" date="2023" name="Commun. Biol.">
        <title>Genome analysis of Parmales, the sister group of diatoms, reveals the evolutionary specialization of diatoms from phago-mixotrophs to photoautotrophs.</title>
        <authorList>
            <person name="Ban H."/>
            <person name="Sato S."/>
            <person name="Yoshikawa S."/>
            <person name="Yamada K."/>
            <person name="Nakamura Y."/>
            <person name="Ichinomiya M."/>
            <person name="Sato N."/>
            <person name="Blanc-Mathieu R."/>
            <person name="Endo H."/>
            <person name="Kuwata A."/>
            <person name="Ogata H."/>
        </authorList>
    </citation>
    <scope>NUCLEOTIDE SEQUENCE [LARGE SCALE GENOMIC DNA]</scope>
</reference>
<dbReference type="GO" id="GO:0043138">
    <property type="term" value="F:3'-5' DNA helicase activity"/>
    <property type="evidence" value="ECO:0007669"/>
    <property type="project" value="UniProtKB-EC"/>
</dbReference>
<dbReference type="EC" id="5.6.2.4" evidence="9"/>
<evidence type="ECO:0000256" key="10">
    <source>
        <dbReference type="ARBA" id="ARBA00048988"/>
    </source>
</evidence>
<accession>A0A9W7E910</accession>
<dbReference type="PANTHER" id="PTHR11070">
    <property type="entry name" value="UVRD / RECB / PCRA DNA HELICASE FAMILY MEMBER"/>
    <property type="match status" value="1"/>
</dbReference>
<dbReference type="InterPro" id="IPR014017">
    <property type="entry name" value="DNA_helicase_UvrD-like_C"/>
</dbReference>
<evidence type="ECO:0000256" key="9">
    <source>
        <dbReference type="ARBA" id="ARBA00034808"/>
    </source>
</evidence>
<dbReference type="Proteomes" id="UP001162640">
    <property type="component" value="Unassembled WGS sequence"/>
</dbReference>
<dbReference type="EMBL" id="BLQM01000156">
    <property type="protein sequence ID" value="GMH70367.1"/>
    <property type="molecule type" value="Genomic_DNA"/>
</dbReference>
<gene>
    <name evidence="15" type="ORF">TL16_g05394</name>
</gene>
<keyword evidence="2 11" id="KW-0547">Nucleotide-binding</keyword>
<evidence type="ECO:0000259" key="13">
    <source>
        <dbReference type="PROSITE" id="PS51198"/>
    </source>
</evidence>
<dbReference type="InterPro" id="IPR000212">
    <property type="entry name" value="DNA_helicase_UvrD/REP"/>
</dbReference>
<dbReference type="SUPFAM" id="SSF52540">
    <property type="entry name" value="P-loop containing nucleoside triphosphate hydrolases"/>
    <property type="match status" value="1"/>
</dbReference>
<feature type="domain" description="UvrD-like helicase ATP-binding" evidence="13">
    <location>
        <begin position="1"/>
        <end position="353"/>
    </location>
</feature>
<comment type="catalytic activity">
    <reaction evidence="10">
        <text>ATP + H2O = ADP + phosphate + H(+)</text>
        <dbReference type="Rhea" id="RHEA:13065"/>
        <dbReference type="ChEBI" id="CHEBI:15377"/>
        <dbReference type="ChEBI" id="CHEBI:15378"/>
        <dbReference type="ChEBI" id="CHEBI:30616"/>
        <dbReference type="ChEBI" id="CHEBI:43474"/>
        <dbReference type="ChEBI" id="CHEBI:456216"/>
        <dbReference type="EC" id="5.6.2.4"/>
    </reaction>
</comment>
<feature type="compositionally biased region" description="Basic and acidic residues" evidence="12">
    <location>
        <begin position="837"/>
        <end position="868"/>
    </location>
</feature>
<evidence type="ECO:0000259" key="14">
    <source>
        <dbReference type="PROSITE" id="PS51217"/>
    </source>
</evidence>
<proteinExistence type="inferred from homology"/>
<dbReference type="GO" id="GO:0016787">
    <property type="term" value="F:hydrolase activity"/>
    <property type="evidence" value="ECO:0007669"/>
    <property type="project" value="UniProtKB-UniRule"/>
</dbReference>
<evidence type="ECO:0000313" key="16">
    <source>
        <dbReference type="Proteomes" id="UP001162640"/>
    </source>
</evidence>
<dbReference type="InterPro" id="IPR013986">
    <property type="entry name" value="DExx_box_DNA_helicase_dom_sf"/>
</dbReference>
<dbReference type="InterPro" id="IPR014016">
    <property type="entry name" value="UvrD-like_ATP-bd"/>
</dbReference>
<dbReference type="Gene3D" id="3.40.50.300">
    <property type="entry name" value="P-loop containing nucleotide triphosphate hydrolases"/>
    <property type="match status" value="3"/>
</dbReference>
<dbReference type="InterPro" id="IPR027417">
    <property type="entry name" value="P-loop_NTPase"/>
</dbReference>
<comment type="caution">
    <text evidence="15">The sequence shown here is derived from an EMBL/GenBank/DDBJ whole genome shotgun (WGS) entry which is preliminary data.</text>
</comment>
<keyword evidence="3 11" id="KW-0378">Hydrolase</keyword>
<keyword evidence="7" id="KW-0413">Isomerase</keyword>
<evidence type="ECO:0000256" key="11">
    <source>
        <dbReference type="PROSITE-ProRule" id="PRU00560"/>
    </source>
</evidence>
<evidence type="ECO:0000313" key="15">
    <source>
        <dbReference type="EMBL" id="GMH70367.1"/>
    </source>
</evidence>
<sequence length="988" mass="109240">MPDEEQVGGVTTHAPAVLLHSGPGTGKSRVLSARLAYILQSNWMTPEQIVTLSFTNRDARVIKEKAVAMMRRSGYFDEDSESTSSSSSSSTIQERVEVYKKRLWAGTFHSFSSAIIRRYGDDMLRDLRVVSSTEQRAMLSEIVSRILSKKHFKSFTQPNQDNEPIDESIAEALTLAKEELGSLGSLVYAISRCLTYWKEANIPINTSTLSTSRPVPMVPKSAALAATYVYPLYREYQKEGKTIDASDLTGLAINLLLGNQNALVELRGRLGQMVVDEFQDVSASQHELLKLVINGVPNVGVKGFDVPKLFCAGDVDQCIYGWRGSTPSQNIGQFLEDFPQGVVVPCRTNYRLPRSIMNAANHLMGKVEEERKVEGEKGIFPATNGNEEAARRDHMGSQKAYDVSPAAMVSLKRLLPNPSDSLGNDFADSSTNDKVLVRGFWDDKQEAKSLATMINKRYNERKKLLGEGKRNYFDTSEVAVMVRSADQMTVIAETFANTRIPFVAEGYAASSRVNAAPNRAKAGEMAPSKASESVLDNPRSKKIVQILGGCSDGFLIEDNDFVVVVEHFGGYNEDLGRSDKQLSLYENAERIWAEGSERVAEAVAKSLKFVQKWNEIFVSSEYIQGTPKSRQALLIQCLQQVPAFAKGERETTSSKRAEREMQELCSMVAETERIGRFILQEAVGDLSNDEGGQQQEDRRRQDLPQLAAGAGKTPSMAPVRLITMHRAKGNEFDDIYCAGWEEGVFPSKGAIVNEERRLAFVALTRARQRVVITYAGRRRTADSAGQVIQHLPSRFLSELRSSADETIRGPDPGQGNGGLFKGMAPQVGSQWIERWGDGGKSKRGGTAEKRALKTQQVREEGWGARDRGEEEETVVEEETTTEEESIKVAVKKTPKVAKVNIKKKATMTKTKVKKFVGTEGKVEKILDSLDRKEIKAKDAMVLFKSMVKKKGIKAGAANVTDTDGNTKRKPLSKCTARELGLFLLQMGV</sequence>
<dbReference type="AlphaFoldDB" id="A0A9W7E910"/>
<dbReference type="Pfam" id="PF00580">
    <property type="entry name" value="UvrD-helicase"/>
    <property type="match status" value="1"/>
</dbReference>
<feature type="compositionally biased region" description="Acidic residues" evidence="12">
    <location>
        <begin position="869"/>
        <end position="880"/>
    </location>
</feature>
<comment type="similarity">
    <text evidence="1">Belongs to the helicase family. UvrD subfamily.</text>
</comment>
<feature type="region of interest" description="Disordered" evidence="12">
    <location>
        <begin position="837"/>
        <end position="880"/>
    </location>
</feature>
<evidence type="ECO:0000256" key="12">
    <source>
        <dbReference type="SAM" id="MobiDB-lite"/>
    </source>
</evidence>
<dbReference type="Gene3D" id="1.10.486.10">
    <property type="entry name" value="PCRA, domain 4"/>
    <property type="match status" value="1"/>
</dbReference>
<evidence type="ECO:0000256" key="4">
    <source>
        <dbReference type="ARBA" id="ARBA00022806"/>
    </source>
</evidence>
<evidence type="ECO:0000256" key="2">
    <source>
        <dbReference type="ARBA" id="ARBA00022741"/>
    </source>
</evidence>
<dbReference type="GO" id="GO:0000725">
    <property type="term" value="P:recombinational repair"/>
    <property type="evidence" value="ECO:0007669"/>
    <property type="project" value="TreeGrafter"/>
</dbReference>
<evidence type="ECO:0000256" key="6">
    <source>
        <dbReference type="ARBA" id="ARBA00023125"/>
    </source>
</evidence>
<protein>
    <recommendedName>
        <fullName evidence="9">DNA 3'-5' helicase</fullName>
        <ecNumber evidence="9">5.6.2.4</ecNumber>
    </recommendedName>
</protein>